<comment type="caution">
    <text evidence="2">The sequence shown here is derived from an EMBL/GenBank/DDBJ whole genome shotgun (WGS) entry which is preliminary data.</text>
</comment>
<accession>A0A2C5YEY7</accession>
<dbReference type="Proteomes" id="UP000226192">
    <property type="component" value="Unassembled WGS sequence"/>
</dbReference>
<gene>
    <name evidence="2" type="ORF">CDD81_236</name>
</gene>
<feature type="region of interest" description="Disordered" evidence="1">
    <location>
        <begin position="45"/>
        <end position="72"/>
    </location>
</feature>
<evidence type="ECO:0000313" key="2">
    <source>
        <dbReference type="EMBL" id="PHH66173.1"/>
    </source>
</evidence>
<evidence type="ECO:0000256" key="1">
    <source>
        <dbReference type="SAM" id="MobiDB-lite"/>
    </source>
</evidence>
<dbReference type="OrthoDB" id="3439480at2759"/>
<reference evidence="2 3" key="1">
    <citation type="submission" date="2017-06" db="EMBL/GenBank/DDBJ databases">
        <title>Ant-infecting Ophiocordyceps genomes reveal a high diversity of potential behavioral manipulation genes and a possible major role for enterotoxins.</title>
        <authorList>
            <person name="De Bekker C."/>
            <person name="Evans H.C."/>
            <person name="Brachmann A."/>
            <person name="Hughes D.P."/>
        </authorList>
    </citation>
    <scope>NUCLEOTIDE SEQUENCE [LARGE SCALE GENOMIC DNA]</scope>
    <source>
        <strain evidence="2 3">Map64</strain>
    </source>
</reference>
<keyword evidence="3" id="KW-1185">Reference proteome</keyword>
<proteinExistence type="predicted"/>
<organism evidence="2 3">
    <name type="scientific">Ophiocordyceps australis</name>
    <dbReference type="NCBI Taxonomy" id="1399860"/>
    <lineage>
        <taxon>Eukaryota</taxon>
        <taxon>Fungi</taxon>
        <taxon>Dikarya</taxon>
        <taxon>Ascomycota</taxon>
        <taxon>Pezizomycotina</taxon>
        <taxon>Sordariomycetes</taxon>
        <taxon>Hypocreomycetidae</taxon>
        <taxon>Hypocreales</taxon>
        <taxon>Ophiocordycipitaceae</taxon>
        <taxon>Ophiocordyceps</taxon>
    </lineage>
</organism>
<protein>
    <submittedName>
        <fullName evidence="2">Uncharacterized protein</fullName>
    </submittedName>
</protein>
<dbReference type="STRING" id="1399860.A0A2C5YEY7"/>
<name>A0A2C5YEY7_9HYPO</name>
<evidence type="ECO:0000313" key="3">
    <source>
        <dbReference type="Proteomes" id="UP000226192"/>
    </source>
</evidence>
<dbReference type="EMBL" id="NJET01000010">
    <property type="protein sequence ID" value="PHH66173.1"/>
    <property type="molecule type" value="Genomic_DNA"/>
</dbReference>
<dbReference type="AlphaFoldDB" id="A0A2C5YEY7"/>
<sequence>MCTSHVYTTLHPDGHRETSRQYILCSASRHSQPCADLSIFKHPPTHLSRPRSASTSLVYPSPPSSRSSSAARHYTYEEYSRRPVVVVSQRKTPSPRRVRIQVDEKQKEESRGRRERIQRQIELDNAEIARRPREPRRERELAWDRMREEELRVRIDFLNRQEQWTAERLRMRERVARQAPPEHWRHYAHEYRWP</sequence>